<dbReference type="GO" id="GO:0043527">
    <property type="term" value="C:tRNA methyltransferase complex"/>
    <property type="evidence" value="ECO:0007669"/>
    <property type="project" value="TreeGrafter"/>
</dbReference>
<keyword evidence="5 7" id="KW-0949">S-adenosyl-L-methionine</keyword>
<name>A0A2M6P111_9BACT</name>
<dbReference type="InterPro" id="IPR055361">
    <property type="entry name" value="tRNA_methyltr_TrmB_bact"/>
</dbReference>
<sequence>MARKKSQRFAELTTFPHYFDCTKEMNGHWREVYFHNNNPLILELGCGKGEYAVALGEKNPHQNVIGIDIQGERLWYGATAATKKQLANVAFLRAYIDHLPEYFEKNEVNELWITFPDPQPRGKYIRKRLTSPNFLTRYQLLLKPKGKLHLKTDNALFFEYSINAITAFGGTIQTQQTIHPEALAEDDVLRVQTMFEQKYRAQGIPILYCCFTLPIIDE</sequence>
<dbReference type="UniPathway" id="UPA00989"/>
<dbReference type="Gene3D" id="3.40.50.150">
    <property type="entry name" value="Vaccinia Virus protein VP39"/>
    <property type="match status" value="1"/>
</dbReference>
<evidence type="ECO:0000256" key="3">
    <source>
        <dbReference type="ARBA" id="ARBA00022603"/>
    </source>
</evidence>
<dbReference type="CDD" id="cd02440">
    <property type="entry name" value="AdoMet_MTases"/>
    <property type="match status" value="1"/>
</dbReference>
<feature type="binding site" evidence="7">
    <location>
        <begin position="193"/>
        <end position="196"/>
    </location>
    <ligand>
        <name>substrate</name>
    </ligand>
</feature>
<comment type="catalytic activity">
    <reaction evidence="1 7">
        <text>guanosine(46) in tRNA + S-adenosyl-L-methionine = N(7)-methylguanosine(46) in tRNA + S-adenosyl-L-homocysteine</text>
        <dbReference type="Rhea" id="RHEA:42708"/>
        <dbReference type="Rhea" id="RHEA-COMP:10188"/>
        <dbReference type="Rhea" id="RHEA-COMP:10189"/>
        <dbReference type="ChEBI" id="CHEBI:57856"/>
        <dbReference type="ChEBI" id="CHEBI:59789"/>
        <dbReference type="ChEBI" id="CHEBI:74269"/>
        <dbReference type="ChEBI" id="CHEBI:74480"/>
        <dbReference type="EC" id="2.1.1.33"/>
    </reaction>
</comment>
<dbReference type="EC" id="2.1.1.33" evidence="7"/>
<feature type="binding site" evidence="7">
    <location>
        <position position="43"/>
    </location>
    <ligand>
        <name>S-adenosyl-L-methionine</name>
        <dbReference type="ChEBI" id="CHEBI:59789"/>
    </ligand>
</feature>
<dbReference type="PANTHER" id="PTHR23417">
    <property type="entry name" value="3-DEOXY-D-MANNO-OCTULOSONIC-ACID TRANSFERASE/TRNA GUANINE-N 7 - -METHYLTRANSFERASE"/>
    <property type="match status" value="1"/>
</dbReference>
<gene>
    <name evidence="7" type="primary">trmB</name>
    <name evidence="8" type="ORF">COU30_02480</name>
</gene>
<dbReference type="Proteomes" id="UP000228528">
    <property type="component" value="Unassembled WGS sequence"/>
</dbReference>
<evidence type="ECO:0000313" key="8">
    <source>
        <dbReference type="EMBL" id="PIR77423.1"/>
    </source>
</evidence>
<dbReference type="PROSITE" id="PS51625">
    <property type="entry name" value="SAM_MT_TRMB"/>
    <property type="match status" value="1"/>
</dbReference>
<comment type="caution">
    <text evidence="7">Lacks conserved residue(s) required for the propagation of feature annotation.</text>
</comment>
<dbReference type="NCBIfam" id="NF001080">
    <property type="entry name" value="PRK00121.2-2"/>
    <property type="match status" value="1"/>
</dbReference>
<evidence type="ECO:0000256" key="4">
    <source>
        <dbReference type="ARBA" id="ARBA00022679"/>
    </source>
</evidence>
<comment type="caution">
    <text evidence="8">The sequence shown here is derived from an EMBL/GenBank/DDBJ whole genome shotgun (WGS) entry which is preliminary data.</text>
</comment>
<dbReference type="PANTHER" id="PTHR23417:SF14">
    <property type="entry name" value="PENTACOTRIPEPTIDE-REPEAT REGION OF PRORP DOMAIN-CONTAINING PROTEIN"/>
    <property type="match status" value="1"/>
</dbReference>
<proteinExistence type="inferred from homology"/>
<comment type="similarity">
    <text evidence="7">Belongs to the class I-like SAM-binding methyltransferase superfamily. TrmB family.</text>
</comment>
<evidence type="ECO:0000256" key="6">
    <source>
        <dbReference type="ARBA" id="ARBA00022694"/>
    </source>
</evidence>
<keyword evidence="6 7" id="KW-0819">tRNA processing</keyword>
<feature type="binding site" evidence="7">
    <location>
        <position position="153"/>
    </location>
    <ligand>
        <name>substrate</name>
    </ligand>
</feature>
<evidence type="ECO:0000256" key="2">
    <source>
        <dbReference type="ARBA" id="ARBA00003015"/>
    </source>
</evidence>
<dbReference type="NCBIfam" id="TIGR00091">
    <property type="entry name" value="tRNA (guanosine(46)-N7)-methyltransferase TrmB"/>
    <property type="match status" value="1"/>
</dbReference>
<dbReference type="InterPro" id="IPR003358">
    <property type="entry name" value="tRNA_(Gua-N-7)_MeTrfase_Trmb"/>
</dbReference>
<organism evidence="8 9">
    <name type="scientific">Candidatus Magasanikbacteria bacterium CG10_big_fil_rev_8_21_14_0_10_38_6</name>
    <dbReference type="NCBI Taxonomy" id="1974647"/>
    <lineage>
        <taxon>Bacteria</taxon>
        <taxon>Candidatus Magasanikiibacteriota</taxon>
    </lineage>
</organism>
<evidence type="ECO:0000313" key="9">
    <source>
        <dbReference type="Proteomes" id="UP000228528"/>
    </source>
</evidence>
<protein>
    <recommendedName>
        <fullName evidence="7">tRNA (guanine-N(7)-)-methyltransferase</fullName>
        <ecNumber evidence="7">2.1.1.33</ecNumber>
    </recommendedName>
    <alternativeName>
        <fullName evidence="7">tRNA (guanine(46)-N(7))-methyltransferase</fullName>
    </alternativeName>
    <alternativeName>
        <fullName evidence="7">tRNA(m7G46)-methyltransferase</fullName>
    </alternativeName>
</protein>
<reference evidence="9" key="1">
    <citation type="submission" date="2017-09" db="EMBL/GenBank/DDBJ databases">
        <title>Depth-based differentiation of microbial function through sediment-hosted aquifers and enrichment of novel symbionts in the deep terrestrial subsurface.</title>
        <authorList>
            <person name="Probst A.J."/>
            <person name="Ladd B."/>
            <person name="Jarett J.K."/>
            <person name="Geller-Mcgrath D.E."/>
            <person name="Sieber C.M.K."/>
            <person name="Emerson J.B."/>
            <person name="Anantharaman K."/>
            <person name="Thomas B.C."/>
            <person name="Malmstrom R."/>
            <person name="Stieglmeier M."/>
            <person name="Klingl A."/>
            <person name="Woyke T."/>
            <person name="Ryan C.M."/>
            <person name="Banfield J.F."/>
        </authorList>
    </citation>
    <scope>NUCLEOTIDE SEQUENCE [LARGE SCALE GENOMIC DNA]</scope>
</reference>
<comment type="pathway">
    <text evidence="7">tRNA modification; N(7)-methylguanine-tRNA biosynthesis.</text>
</comment>
<feature type="binding site" evidence="7">
    <location>
        <position position="117"/>
    </location>
    <ligand>
        <name>S-adenosyl-L-methionine</name>
        <dbReference type="ChEBI" id="CHEBI:59789"/>
    </ligand>
</feature>
<comment type="function">
    <text evidence="2 7">Catalyzes the formation of N(7)-methylguanine at position 46 (m7G46) in tRNA.</text>
</comment>
<dbReference type="AlphaFoldDB" id="A0A2M6P111"/>
<feature type="binding site" evidence="7">
    <location>
        <position position="68"/>
    </location>
    <ligand>
        <name>S-adenosyl-L-methionine</name>
        <dbReference type="ChEBI" id="CHEBI:59789"/>
    </ligand>
</feature>
<accession>A0A2M6P111</accession>
<keyword evidence="4 7" id="KW-0808">Transferase</keyword>
<dbReference type="EMBL" id="PFBW01000109">
    <property type="protein sequence ID" value="PIR77423.1"/>
    <property type="molecule type" value="Genomic_DNA"/>
</dbReference>
<dbReference type="SUPFAM" id="SSF53335">
    <property type="entry name" value="S-adenosyl-L-methionine-dependent methyltransferases"/>
    <property type="match status" value="1"/>
</dbReference>
<evidence type="ECO:0000256" key="1">
    <source>
        <dbReference type="ARBA" id="ARBA00000142"/>
    </source>
</evidence>
<keyword evidence="3 7" id="KW-0489">Methyltransferase</keyword>
<dbReference type="HAMAP" id="MF_01057">
    <property type="entry name" value="tRNA_methyltr_TrmB"/>
    <property type="match status" value="1"/>
</dbReference>
<evidence type="ECO:0000256" key="7">
    <source>
        <dbReference type="HAMAP-Rule" id="MF_01057"/>
    </source>
</evidence>
<dbReference type="Pfam" id="PF02390">
    <property type="entry name" value="Methyltransf_4"/>
    <property type="match status" value="1"/>
</dbReference>
<dbReference type="InterPro" id="IPR029063">
    <property type="entry name" value="SAM-dependent_MTases_sf"/>
</dbReference>
<dbReference type="GO" id="GO:0008176">
    <property type="term" value="F:tRNA (guanine(46)-N7)-methyltransferase activity"/>
    <property type="evidence" value="ECO:0007669"/>
    <property type="project" value="UniProtKB-UniRule"/>
</dbReference>
<evidence type="ECO:0000256" key="5">
    <source>
        <dbReference type="ARBA" id="ARBA00022691"/>
    </source>
</evidence>